<dbReference type="EMBL" id="PSRQ01000023">
    <property type="protein sequence ID" value="PWU23760.1"/>
    <property type="molecule type" value="Genomic_DNA"/>
</dbReference>
<protein>
    <submittedName>
        <fullName evidence="3">Uncharacterized protein</fullName>
    </submittedName>
</protein>
<keyword evidence="1" id="KW-1133">Transmembrane helix</keyword>
<dbReference type="Proteomes" id="UP000246104">
    <property type="component" value="Unassembled WGS sequence"/>
</dbReference>
<organism evidence="3 4">
    <name type="scientific">Candidatus Cerribacteria bacterium 'Amazon FNV 2010 28 9'</name>
    <dbReference type="NCBI Taxonomy" id="2081795"/>
    <lineage>
        <taxon>Bacteria</taxon>
        <taxon>Candidatus Cerribacteria</taxon>
    </lineage>
</organism>
<name>A0A317JPJ6_9BACT</name>
<sequence length="357" mass="37459">MKRVTTLIALFLFFSLFTLVFAQPKKAWADSACSSVSSSISPSEIQPGSTTNVSFTLPSSITGGNCSSTNNNISISFCNTSDNSCGSNHASDYVVPTKDLTFSNTDTGCNVSFIKNEPNAGTYQYYVNIVALPNPIVCGNSQLLKVSQIAPTSDCYSYSDSSCDHGTHGNTYKLCFNSPSDAGVQAQDCECVAELADHQNFCFFKSQDSYSKIKNGGGSSTTTTPAYFSLCNQAGSAEDKLACEKCYGANSADMTGTTGDKGQPNSLWTAFGCVPTNLSGIVTSIVQIGLGLSGGIVVLAILAGSFMLATSSGNPKQVEEAQQMISAAIIGLLFVIFSAIILHFIGVTLLHIPGFGV</sequence>
<evidence type="ECO:0000313" key="4">
    <source>
        <dbReference type="Proteomes" id="UP000246104"/>
    </source>
</evidence>
<accession>A0A317JPJ6</accession>
<dbReference type="AlphaFoldDB" id="A0A317JPJ6"/>
<keyword evidence="1" id="KW-0812">Transmembrane</keyword>
<feature type="chain" id="PRO_5016290308" evidence="2">
    <location>
        <begin position="23"/>
        <end position="357"/>
    </location>
</feature>
<feature type="transmembrane region" description="Helical" evidence="1">
    <location>
        <begin position="329"/>
        <end position="352"/>
    </location>
</feature>
<proteinExistence type="predicted"/>
<feature type="transmembrane region" description="Helical" evidence="1">
    <location>
        <begin position="285"/>
        <end position="308"/>
    </location>
</feature>
<reference evidence="3 4" key="1">
    <citation type="submission" date="2018-02" db="EMBL/GenBank/DDBJ databases">
        <title>Genomic Reconstructions from Amazon Rainforest and Pasture Soil Reveal Novel Insights into the Physiology of Candidate Phyla in Tropical Sites.</title>
        <authorList>
            <person name="Kroeger M.E."/>
            <person name="Delmont T."/>
            <person name="Eren A.M."/>
            <person name="Guo J."/>
            <person name="Meyer K.M."/>
            <person name="Khan K."/>
            <person name="Rodrigues J.L.M."/>
            <person name="Bohannan B.J.M."/>
            <person name="Tringe S."/>
            <person name="Borges C.D."/>
            <person name="Tiedje J."/>
            <person name="Tsai S.M."/>
            <person name="Nusslein K."/>
        </authorList>
    </citation>
    <scope>NUCLEOTIDE SEQUENCE [LARGE SCALE GENOMIC DNA]</scope>
    <source>
        <strain evidence="3">Amazon FNV 2010 28 9</strain>
    </source>
</reference>
<evidence type="ECO:0000256" key="1">
    <source>
        <dbReference type="SAM" id="Phobius"/>
    </source>
</evidence>
<comment type="caution">
    <text evidence="3">The sequence shown here is derived from an EMBL/GenBank/DDBJ whole genome shotgun (WGS) entry which is preliminary data.</text>
</comment>
<gene>
    <name evidence="3" type="ORF">C5B42_01895</name>
</gene>
<keyword evidence="1" id="KW-0472">Membrane</keyword>
<keyword evidence="2" id="KW-0732">Signal</keyword>
<feature type="signal peptide" evidence="2">
    <location>
        <begin position="1"/>
        <end position="22"/>
    </location>
</feature>
<evidence type="ECO:0000313" key="3">
    <source>
        <dbReference type="EMBL" id="PWU23760.1"/>
    </source>
</evidence>
<evidence type="ECO:0000256" key="2">
    <source>
        <dbReference type="SAM" id="SignalP"/>
    </source>
</evidence>